<evidence type="ECO:0008006" key="3">
    <source>
        <dbReference type="Google" id="ProtNLM"/>
    </source>
</evidence>
<dbReference type="EMBL" id="JBHTIS010004345">
    <property type="protein sequence ID" value="MFD1052349.1"/>
    <property type="molecule type" value="Genomic_DNA"/>
</dbReference>
<dbReference type="InterPro" id="IPR043502">
    <property type="entry name" value="DNA/RNA_pol_sf"/>
</dbReference>
<accession>A0ABW3MRV2</accession>
<proteinExistence type="predicted"/>
<gene>
    <name evidence="1" type="ORF">ACFQ1S_45605</name>
</gene>
<dbReference type="SUPFAM" id="SSF56672">
    <property type="entry name" value="DNA/RNA polymerases"/>
    <property type="match status" value="1"/>
</dbReference>
<comment type="caution">
    <text evidence="1">The sequence shown here is derived from an EMBL/GenBank/DDBJ whole genome shotgun (WGS) entry which is preliminary data.</text>
</comment>
<sequence>MFGLGWLLYRLVIVRIRGTTAAMSMLLTFGLALTIEGVLNITSGNYFRSATPSYFAESFHIGQIALPKAQVLEFLHPLDVSRLWGVGKVTAAKLREHGITKVGDVADLSESMLQSMLGRHLGRHLYSLAHNHD</sequence>
<dbReference type="Gene3D" id="1.10.150.20">
    <property type="entry name" value="5' to 3' exonuclease, C-terminal subdomain"/>
    <property type="match status" value="1"/>
</dbReference>
<dbReference type="Pfam" id="PF11798">
    <property type="entry name" value="IMS_HHH"/>
    <property type="match status" value="1"/>
</dbReference>
<dbReference type="Proteomes" id="UP001597045">
    <property type="component" value="Unassembled WGS sequence"/>
</dbReference>
<dbReference type="PANTHER" id="PTHR45990">
    <property type="entry name" value="DNA REPAIR PROTEIN REV1"/>
    <property type="match status" value="1"/>
</dbReference>
<feature type="non-terminal residue" evidence="1">
    <location>
        <position position="133"/>
    </location>
</feature>
<reference evidence="2" key="1">
    <citation type="journal article" date="2019" name="Int. J. Syst. Evol. Microbiol.">
        <title>The Global Catalogue of Microorganisms (GCM) 10K type strain sequencing project: providing services to taxonomists for standard genome sequencing and annotation.</title>
        <authorList>
            <consortium name="The Broad Institute Genomics Platform"/>
            <consortium name="The Broad Institute Genome Sequencing Center for Infectious Disease"/>
            <person name="Wu L."/>
            <person name="Ma J."/>
        </authorList>
    </citation>
    <scope>NUCLEOTIDE SEQUENCE [LARGE SCALE GENOMIC DNA]</scope>
    <source>
        <strain evidence="2">JCM 31486</strain>
    </source>
</reference>
<keyword evidence="2" id="KW-1185">Reference proteome</keyword>
<name>A0ABW3MRV2_9PSEU</name>
<evidence type="ECO:0000313" key="2">
    <source>
        <dbReference type="Proteomes" id="UP001597045"/>
    </source>
</evidence>
<evidence type="ECO:0000313" key="1">
    <source>
        <dbReference type="EMBL" id="MFD1052349.1"/>
    </source>
</evidence>
<organism evidence="1 2">
    <name type="scientific">Kibdelosporangium lantanae</name>
    <dbReference type="NCBI Taxonomy" id="1497396"/>
    <lineage>
        <taxon>Bacteria</taxon>
        <taxon>Bacillati</taxon>
        <taxon>Actinomycetota</taxon>
        <taxon>Actinomycetes</taxon>
        <taxon>Pseudonocardiales</taxon>
        <taxon>Pseudonocardiaceae</taxon>
        <taxon>Kibdelosporangium</taxon>
    </lineage>
</organism>
<dbReference type="InterPro" id="IPR024728">
    <property type="entry name" value="PolY_HhH_motif"/>
</dbReference>
<protein>
    <recommendedName>
        <fullName evidence="3">Helix-hairpin-helix domain-containing protein</fullName>
    </recommendedName>
</protein>
<dbReference type="PANTHER" id="PTHR45990:SF1">
    <property type="entry name" value="DNA REPAIR PROTEIN REV1"/>
    <property type="match status" value="1"/>
</dbReference>